<name>A0AA38I7D2_9CUCU</name>
<sequence length="321" mass="36536">MAVPGRYDTVEKYLEEVFDFLKTYQWVFSSPNTYVLVNKVFDQFPSEWLPFLSDLSNDELNELSVGVVSVHAPPSLQSFFQKINKLRFTLPKKISCEDFKFPNNSGLSNKKQHEIQSLAPLIHETCGRSDCDFIVDVGTGLGYLPRLLYDKYKYRVLGIEGCPQKFNLAKTKQKKYSDSDAAINYVEHFVTNESEHHIRQITKAFPMKHACITGLHACADLSVIILELFTKLEFCKSLVIMPCCYHRLKQTEDGFENFPVSNLLKELTTKSGVLRFLKTPFLRLACQGFVGGFGNMTPEEHLARTNSCLFRAVLEDVAQSG</sequence>
<reference evidence="2" key="1">
    <citation type="journal article" date="2023" name="G3 (Bethesda)">
        <title>Whole genome assemblies of Zophobas morio and Tenebrio molitor.</title>
        <authorList>
            <person name="Kaur S."/>
            <person name="Stinson S.A."/>
            <person name="diCenzo G.C."/>
        </authorList>
    </citation>
    <scope>NUCLEOTIDE SEQUENCE</scope>
    <source>
        <strain evidence="2">QUZm001</strain>
    </source>
</reference>
<gene>
    <name evidence="2" type="ORF">Zmor_020937</name>
</gene>
<organism evidence="2 3">
    <name type="scientific">Zophobas morio</name>
    <dbReference type="NCBI Taxonomy" id="2755281"/>
    <lineage>
        <taxon>Eukaryota</taxon>
        <taxon>Metazoa</taxon>
        <taxon>Ecdysozoa</taxon>
        <taxon>Arthropoda</taxon>
        <taxon>Hexapoda</taxon>
        <taxon>Insecta</taxon>
        <taxon>Pterygota</taxon>
        <taxon>Neoptera</taxon>
        <taxon>Endopterygota</taxon>
        <taxon>Coleoptera</taxon>
        <taxon>Polyphaga</taxon>
        <taxon>Cucujiformia</taxon>
        <taxon>Tenebrionidae</taxon>
        <taxon>Zophobas</taxon>
    </lineage>
</organism>
<dbReference type="EMBL" id="JALNTZ010000006">
    <property type="protein sequence ID" value="KAJ3649182.1"/>
    <property type="molecule type" value="Genomic_DNA"/>
</dbReference>
<dbReference type="PANTHER" id="PTHR12496:SF0">
    <property type="entry name" value="METHYLTRANSFERASE DOMAIN-CONTAINING PROTEIN"/>
    <property type="match status" value="1"/>
</dbReference>
<evidence type="ECO:0000259" key="1">
    <source>
        <dbReference type="Pfam" id="PF13679"/>
    </source>
</evidence>
<dbReference type="AlphaFoldDB" id="A0AA38I7D2"/>
<dbReference type="SUPFAM" id="SSF53335">
    <property type="entry name" value="S-adenosyl-L-methionine-dependent methyltransferases"/>
    <property type="match status" value="1"/>
</dbReference>
<protein>
    <recommendedName>
        <fullName evidence="1">Methyltransferase domain-containing protein</fullName>
    </recommendedName>
</protein>
<dbReference type="InterPro" id="IPR052220">
    <property type="entry name" value="METTL25"/>
</dbReference>
<dbReference type="Proteomes" id="UP001168821">
    <property type="component" value="Unassembled WGS sequence"/>
</dbReference>
<dbReference type="PANTHER" id="PTHR12496">
    <property type="entry name" value="CGI-41 METHYLTRANSFERASE"/>
    <property type="match status" value="1"/>
</dbReference>
<feature type="domain" description="Methyltransferase" evidence="1">
    <location>
        <begin position="110"/>
        <end position="250"/>
    </location>
</feature>
<comment type="caution">
    <text evidence="2">The sequence shown here is derived from an EMBL/GenBank/DDBJ whole genome shotgun (WGS) entry which is preliminary data.</text>
</comment>
<dbReference type="InterPro" id="IPR029063">
    <property type="entry name" value="SAM-dependent_MTases_sf"/>
</dbReference>
<keyword evidence="3" id="KW-1185">Reference proteome</keyword>
<proteinExistence type="predicted"/>
<evidence type="ECO:0000313" key="2">
    <source>
        <dbReference type="EMBL" id="KAJ3649182.1"/>
    </source>
</evidence>
<dbReference type="Pfam" id="PF13679">
    <property type="entry name" value="Methyltransf_32"/>
    <property type="match status" value="1"/>
</dbReference>
<evidence type="ECO:0000313" key="3">
    <source>
        <dbReference type="Proteomes" id="UP001168821"/>
    </source>
</evidence>
<dbReference type="InterPro" id="IPR025714">
    <property type="entry name" value="Methyltranfer_dom"/>
</dbReference>
<accession>A0AA38I7D2</accession>